<name>A0A841JGN0_9SPHI</name>
<gene>
    <name evidence="1" type="ORF">HDF22_004459</name>
</gene>
<dbReference type="Proteomes" id="UP000548326">
    <property type="component" value="Unassembled WGS sequence"/>
</dbReference>
<reference evidence="1 2" key="1">
    <citation type="submission" date="2020-08" db="EMBL/GenBank/DDBJ databases">
        <title>Genomic Encyclopedia of Type Strains, Phase IV (KMG-V): Genome sequencing to study the core and pangenomes of soil and plant-associated prokaryotes.</title>
        <authorList>
            <person name="Whitman W."/>
        </authorList>
    </citation>
    <scope>NUCLEOTIDE SEQUENCE [LARGE SCALE GENOMIC DNA]</scope>
    <source>
        <strain evidence="1 2">MP601</strain>
    </source>
</reference>
<sequence length="61" mass="6913">MIIELLMGFVFCTVVLFHFPTSPFNLSGNTFNPLKKIQLKIEKQKSICLLVSLVIDNQSIT</sequence>
<organism evidence="1 2">
    <name type="scientific">Mucilaginibacter lappiensis</name>
    <dbReference type="NCBI Taxonomy" id="354630"/>
    <lineage>
        <taxon>Bacteria</taxon>
        <taxon>Pseudomonadati</taxon>
        <taxon>Bacteroidota</taxon>
        <taxon>Sphingobacteriia</taxon>
        <taxon>Sphingobacteriales</taxon>
        <taxon>Sphingobacteriaceae</taxon>
        <taxon>Mucilaginibacter</taxon>
    </lineage>
</organism>
<accession>A0A841JGN0</accession>
<dbReference type="AlphaFoldDB" id="A0A841JGN0"/>
<evidence type="ECO:0000313" key="2">
    <source>
        <dbReference type="Proteomes" id="UP000548326"/>
    </source>
</evidence>
<comment type="caution">
    <text evidence="1">The sequence shown here is derived from an EMBL/GenBank/DDBJ whole genome shotgun (WGS) entry which is preliminary data.</text>
</comment>
<evidence type="ECO:0000313" key="1">
    <source>
        <dbReference type="EMBL" id="MBB6130319.1"/>
    </source>
</evidence>
<dbReference type="EMBL" id="JACHCA010000014">
    <property type="protein sequence ID" value="MBB6130319.1"/>
    <property type="molecule type" value="Genomic_DNA"/>
</dbReference>
<proteinExistence type="predicted"/>
<protein>
    <submittedName>
        <fullName evidence="1">Uncharacterized protein</fullName>
    </submittedName>
</protein>